<dbReference type="AlphaFoldDB" id="A0AAI8CNT4"/>
<name>A0AAI8CNT4_FERIS</name>
<gene>
    <name evidence="1" type="ORF">NA23_04825</name>
</gene>
<protein>
    <submittedName>
        <fullName evidence="1">Uncharacterized protein</fullName>
    </submittedName>
</protein>
<keyword evidence="2" id="KW-1185">Reference proteome</keyword>
<evidence type="ECO:0000313" key="1">
    <source>
        <dbReference type="EMBL" id="AMW33709.2"/>
    </source>
</evidence>
<dbReference type="RefSeq" id="WP_236938616.1">
    <property type="nucleotide sequence ID" value="NZ_CP014334.2"/>
</dbReference>
<proteinExistence type="predicted"/>
<evidence type="ECO:0000313" key="2">
    <source>
        <dbReference type="Proteomes" id="UP000093740"/>
    </source>
</evidence>
<sequence>MQMTKKFYSFILIALLTVFAFSDALKFLPKDYSTILYIPDVPKAYDAFKALPIGQTLLADTGIGLESLVRGVLEQQLLSMKYTLDDFDLFSKEMLVAINKDGNLTVVLGPVKSTTKVKKVLESFLEEDTLKKVKFVENYFIYSDGQVGGGKAPANLLANLKGNLGVTYSNITDGKITFEGYGYIRIENNALSFYQKLDAKTPDAKNVLKTLQNTKPVDLLADKNVGGDLLIFINRSIPDALKKTFIDALVSNFNITNLNVTGVMYLSADIASTVSVLLSSDSQGQNQSSKSNQTTSQPTLSSYSVVFGTGFKMPDEVKKYVTIGSERYGVLTTEDGMESYILIKNDRMITYTVNPSKYKPGDRTFFTSVYDPKYFMGIFLNFEPLINTMLGKKVKSSAIFVSYVEGDSIIQKGTVK</sequence>
<organism evidence="1 2">
    <name type="scientific">Fervidobacterium islandicum</name>
    <dbReference type="NCBI Taxonomy" id="2423"/>
    <lineage>
        <taxon>Bacteria</taxon>
        <taxon>Thermotogati</taxon>
        <taxon>Thermotogota</taxon>
        <taxon>Thermotogae</taxon>
        <taxon>Thermotogales</taxon>
        <taxon>Fervidobacteriaceae</taxon>
        <taxon>Fervidobacterium</taxon>
    </lineage>
</organism>
<dbReference type="Proteomes" id="UP000093740">
    <property type="component" value="Chromosome"/>
</dbReference>
<reference evidence="1 2" key="1">
    <citation type="journal article" date="2015" name="Stand. Genomic Sci.">
        <title>Genome sequence of a native-feather degrading extremely thermophilic Eubacterium, Fervidobacterium islandicum AW-1.</title>
        <authorList>
            <person name="Lee Y.J."/>
            <person name="Jeong H."/>
            <person name="Park G.S."/>
            <person name="Kwak Y."/>
            <person name="Lee S.J."/>
            <person name="Lee S.J."/>
            <person name="Park M.K."/>
            <person name="Kim J.Y."/>
            <person name="Kang H.K."/>
            <person name="Shin J.H."/>
            <person name="Lee D.W."/>
        </authorList>
    </citation>
    <scope>NUCLEOTIDE SEQUENCE [LARGE SCALE GENOMIC DNA]</scope>
    <source>
        <strain evidence="1 2">AW-1</strain>
    </source>
</reference>
<dbReference type="EMBL" id="CP014334">
    <property type="protein sequence ID" value="AMW33709.2"/>
    <property type="molecule type" value="Genomic_DNA"/>
</dbReference>
<accession>A0AAI8CNT4</accession>
<dbReference type="KEGG" id="fia:NA23_04825"/>